<feature type="region of interest" description="Disordered" evidence="2">
    <location>
        <begin position="1"/>
        <end position="20"/>
    </location>
</feature>
<evidence type="ECO:0000313" key="3">
    <source>
        <dbReference type="EMBL" id="KAL0516571.1"/>
    </source>
</evidence>
<comment type="caution">
    <text evidence="3">The sequence shown here is derived from an EMBL/GenBank/DDBJ whole genome shotgun (WGS) entry which is preliminary data.</text>
</comment>
<reference evidence="3 4" key="1">
    <citation type="submission" date="2024-02" db="EMBL/GenBank/DDBJ databases">
        <title>FIRST GENOME SEQUENCES OF Leishmania (Viannia) shawi, Leishmania (Viannia) lindenbergi AND Leishmania (Viannia) utingensis.</title>
        <authorList>
            <person name="Resadore F."/>
            <person name="Custodio M.G.F."/>
            <person name="Boite M.C."/>
            <person name="Cupolillo E."/>
            <person name="Ferreira G.E.M."/>
        </authorList>
    </citation>
    <scope>NUCLEOTIDE SEQUENCE [LARGE SCALE GENOMIC DNA]</scope>
    <source>
        <strain evidence="3 4">MDAS/BR/1979/M5533</strain>
    </source>
</reference>
<name>A0AAW3B512_9TRYP</name>
<accession>A0AAW3B512</accession>
<organism evidence="3 4">
    <name type="scientific">Leishmania naiffi</name>
    <dbReference type="NCBI Taxonomy" id="5678"/>
    <lineage>
        <taxon>Eukaryota</taxon>
        <taxon>Discoba</taxon>
        <taxon>Euglenozoa</taxon>
        <taxon>Kinetoplastea</taxon>
        <taxon>Metakinetoplastina</taxon>
        <taxon>Trypanosomatida</taxon>
        <taxon>Trypanosomatidae</taxon>
        <taxon>Leishmaniinae</taxon>
        <taxon>Leishmania</taxon>
        <taxon>Leishmania naiffi species complex</taxon>
    </lineage>
</organism>
<evidence type="ECO:0000256" key="2">
    <source>
        <dbReference type="SAM" id="MobiDB-lite"/>
    </source>
</evidence>
<keyword evidence="4" id="KW-1185">Reference proteome</keyword>
<protein>
    <submittedName>
        <fullName evidence="3">Uncharacterized protein</fullName>
    </submittedName>
</protein>
<dbReference type="EMBL" id="JBAMZN010000037">
    <property type="protein sequence ID" value="KAL0516571.1"/>
    <property type="molecule type" value="Genomic_DNA"/>
</dbReference>
<evidence type="ECO:0000256" key="1">
    <source>
        <dbReference type="SAM" id="Coils"/>
    </source>
</evidence>
<feature type="compositionally biased region" description="Low complexity" evidence="2">
    <location>
        <begin position="1"/>
        <end position="18"/>
    </location>
</feature>
<proteinExistence type="predicted"/>
<dbReference type="Proteomes" id="UP001501274">
    <property type="component" value="Unassembled WGS sequence"/>
</dbReference>
<keyword evidence="1" id="KW-0175">Coiled coil</keyword>
<dbReference type="AlphaFoldDB" id="A0AAW3B512"/>
<evidence type="ECO:0000313" key="4">
    <source>
        <dbReference type="Proteomes" id="UP001501274"/>
    </source>
</evidence>
<gene>
    <name evidence="3" type="ORF">Q4I28_008191</name>
</gene>
<sequence length="137" mass="14917">MSTASLSQSRGPSSSPSPATLHQLRCENAMLLKEKQFLTQAVASGPSTSARVNSVRYNADAVELKLLMAYQMASELHDAEGCQAAEVQMRQRVAEMATKVNKLRQLLEMVQKDVQEVLEASGGWERQAAAQKISALP</sequence>
<feature type="coiled-coil region" evidence="1">
    <location>
        <begin position="93"/>
        <end position="120"/>
    </location>
</feature>